<dbReference type="Proteomes" id="UP000267430">
    <property type="component" value="Unassembled WGS sequence"/>
</dbReference>
<dbReference type="Gene3D" id="1.10.1790.10">
    <property type="entry name" value="PRD domain"/>
    <property type="match status" value="1"/>
</dbReference>
<dbReference type="InterPro" id="IPR050661">
    <property type="entry name" value="BglG_antiterminators"/>
</dbReference>
<evidence type="ECO:0000259" key="5">
    <source>
        <dbReference type="PROSITE" id="PS51372"/>
    </source>
</evidence>
<reference evidence="6 7" key="1">
    <citation type="submission" date="2018-12" db="EMBL/GenBank/DDBJ databases">
        <title>Bacillus chawlae sp. nov., Bacillus glennii sp. nov., and Bacillus saganii sp. nov. Isolated from the Vehicle Assembly Building at Kennedy Space Center where the Viking Spacecraft were Assembled.</title>
        <authorList>
            <person name="Seuylemezian A."/>
            <person name="Vaishampayan P."/>
        </authorList>
    </citation>
    <scope>NUCLEOTIDE SEQUENCE [LARGE SCALE GENOMIC DNA]</scope>
    <source>
        <strain evidence="6 7">L5</strain>
    </source>
</reference>
<accession>A0A433HPJ5</accession>
<evidence type="ECO:0000256" key="4">
    <source>
        <dbReference type="ARBA" id="ARBA00023163"/>
    </source>
</evidence>
<evidence type="ECO:0000313" key="7">
    <source>
        <dbReference type="Proteomes" id="UP000267430"/>
    </source>
</evidence>
<gene>
    <name evidence="6" type="ORF">ELQ35_07435</name>
</gene>
<dbReference type="InterPro" id="IPR007737">
    <property type="entry name" value="Mga_HTH"/>
</dbReference>
<evidence type="ECO:0000313" key="6">
    <source>
        <dbReference type="EMBL" id="RUQ30172.1"/>
    </source>
</evidence>
<organism evidence="6 7">
    <name type="scientific">Peribacillus cavernae</name>
    <dbReference type="NCBI Taxonomy" id="1674310"/>
    <lineage>
        <taxon>Bacteria</taxon>
        <taxon>Bacillati</taxon>
        <taxon>Bacillota</taxon>
        <taxon>Bacilli</taxon>
        <taxon>Bacillales</taxon>
        <taxon>Bacillaceae</taxon>
        <taxon>Peribacillus</taxon>
    </lineage>
</organism>
<evidence type="ECO:0000256" key="3">
    <source>
        <dbReference type="ARBA" id="ARBA00023159"/>
    </source>
</evidence>
<dbReference type="OrthoDB" id="3710983at2"/>
<proteinExistence type="predicted"/>
<dbReference type="PROSITE" id="PS51372">
    <property type="entry name" value="PRD_2"/>
    <property type="match status" value="1"/>
</dbReference>
<dbReference type="PANTHER" id="PTHR30185:SF13">
    <property type="entry name" value="LICABCH OPERON REGULATOR-RELATED"/>
    <property type="match status" value="1"/>
</dbReference>
<dbReference type="PANTHER" id="PTHR30185">
    <property type="entry name" value="CRYPTIC BETA-GLUCOSIDE BGL OPERON ANTITERMINATOR"/>
    <property type="match status" value="1"/>
</dbReference>
<keyword evidence="7" id="KW-1185">Reference proteome</keyword>
<protein>
    <submittedName>
        <fullName evidence="6">PRD domain-containing protein</fullName>
    </submittedName>
</protein>
<comment type="caution">
    <text evidence="6">The sequence shown here is derived from an EMBL/GenBank/DDBJ whole genome shotgun (WGS) entry which is preliminary data.</text>
</comment>
<keyword evidence="1" id="KW-0677">Repeat</keyword>
<keyword evidence="4" id="KW-0804">Transcription</keyword>
<dbReference type="InterPro" id="IPR011608">
    <property type="entry name" value="PRD"/>
</dbReference>
<keyword evidence="3" id="KW-0010">Activator</keyword>
<dbReference type="AlphaFoldDB" id="A0A433HPJ5"/>
<dbReference type="EMBL" id="RYZZ01000007">
    <property type="protein sequence ID" value="RUQ30172.1"/>
    <property type="molecule type" value="Genomic_DNA"/>
</dbReference>
<evidence type="ECO:0000256" key="1">
    <source>
        <dbReference type="ARBA" id="ARBA00022737"/>
    </source>
</evidence>
<feature type="domain" description="PRD" evidence="5">
    <location>
        <begin position="78"/>
        <end position="183"/>
    </location>
</feature>
<name>A0A433HPJ5_9BACI</name>
<dbReference type="Pfam" id="PF00874">
    <property type="entry name" value="PRD"/>
    <property type="match status" value="1"/>
</dbReference>
<keyword evidence="2" id="KW-0805">Transcription regulation</keyword>
<dbReference type="SUPFAM" id="SSF63520">
    <property type="entry name" value="PTS-regulatory domain, PRD"/>
    <property type="match status" value="1"/>
</dbReference>
<dbReference type="GO" id="GO:0006355">
    <property type="term" value="P:regulation of DNA-templated transcription"/>
    <property type="evidence" value="ECO:0007669"/>
    <property type="project" value="InterPro"/>
</dbReference>
<dbReference type="InterPro" id="IPR036634">
    <property type="entry name" value="PRD_sf"/>
</dbReference>
<evidence type="ECO:0000256" key="2">
    <source>
        <dbReference type="ARBA" id="ARBA00023015"/>
    </source>
</evidence>
<sequence length="222" mass="25609">MDQLCDMLFKSRTTVNQLMGEVKSILSAYDLSLDKRPNYGVKVIGSEYNHRQCLAEYSIKRDIHNPQTIRNSLFGDLSSEVVSFSFVKEIIWNQLQNANLTMSDRKFENLMVHVYIMLIRIQQGHVIKEYSFDVNNIEATPEYKLIQTCVKEIETQLSVSVSQLETIYLTIHLLGVQCVDSQKEKQIYSDLISKVLQHIKTKMDIDLTGDAELKENLALQKL</sequence>
<dbReference type="Pfam" id="PF05043">
    <property type="entry name" value="Mga"/>
    <property type="match status" value="1"/>
</dbReference>